<feature type="compositionally biased region" description="Low complexity" evidence="1">
    <location>
        <begin position="165"/>
        <end position="176"/>
    </location>
</feature>
<feature type="region of interest" description="Disordered" evidence="1">
    <location>
        <begin position="406"/>
        <end position="476"/>
    </location>
</feature>
<accession>W9Y7Y8</accession>
<dbReference type="OrthoDB" id="5396252at2759"/>
<feature type="region of interest" description="Disordered" evidence="1">
    <location>
        <begin position="734"/>
        <end position="776"/>
    </location>
</feature>
<keyword evidence="3" id="KW-1185">Reference proteome</keyword>
<feature type="compositionally biased region" description="Pro residues" evidence="1">
    <location>
        <begin position="741"/>
        <end position="750"/>
    </location>
</feature>
<reference evidence="2 3" key="1">
    <citation type="submission" date="2013-03" db="EMBL/GenBank/DDBJ databases">
        <title>The Genome Sequence of Capronia coronata CBS 617.96.</title>
        <authorList>
            <consortium name="The Broad Institute Genomics Platform"/>
            <person name="Cuomo C."/>
            <person name="de Hoog S."/>
            <person name="Gorbushina A."/>
            <person name="Walker B."/>
            <person name="Young S.K."/>
            <person name="Zeng Q."/>
            <person name="Gargeya S."/>
            <person name="Fitzgerald M."/>
            <person name="Haas B."/>
            <person name="Abouelleil A."/>
            <person name="Allen A.W."/>
            <person name="Alvarado L."/>
            <person name="Arachchi H.M."/>
            <person name="Berlin A.M."/>
            <person name="Chapman S.B."/>
            <person name="Gainer-Dewar J."/>
            <person name="Goldberg J."/>
            <person name="Griggs A."/>
            <person name="Gujja S."/>
            <person name="Hansen M."/>
            <person name="Howarth C."/>
            <person name="Imamovic A."/>
            <person name="Ireland A."/>
            <person name="Larimer J."/>
            <person name="McCowan C."/>
            <person name="Murphy C."/>
            <person name="Pearson M."/>
            <person name="Poon T.W."/>
            <person name="Priest M."/>
            <person name="Roberts A."/>
            <person name="Saif S."/>
            <person name="Shea T."/>
            <person name="Sisk P."/>
            <person name="Sykes S."/>
            <person name="Wortman J."/>
            <person name="Nusbaum C."/>
            <person name="Birren B."/>
        </authorList>
    </citation>
    <scope>NUCLEOTIDE SEQUENCE [LARGE SCALE GENOMIC DNA]</scope>
    <source>
        <strain evidence="2 3">CBS 617.96</strain>
    </source>
</reference>
<name>W9Y7Y8_9EURO</name>
<dbReference type="GeneID" id="19163761"/>
<feature type="compositionally biased region" description="Low complexity" evidence="1">
    <location>
        <begin position="245"/>
        <end position="258"/>
    </location>
</feature>
<feature type="compositionally biased region" description="Basic and acidic residues" evidence="1">
    <location>
        <begin position="430"/>
        <end position="439"/>
    </location>
</feature>
<feature type="compositionally biased region" description="Basic residues" evidence="1">
    <location>
        <begin position="892"/>
        <end position="902"/>
    </location>
</feature>
<feature type="compositionally biased region" description="Polar residues" evidence="1">
    <location>
        <begin position="758"/>
        <end position="775"/>
    </location>
</feature>
<feature type="compositionally biased region" description="Polar residues" evidence="1">
    <location>
        <begin position="556"/>
        <end position="567"/>
    </location>
</feature>
<dbReference type="AlphaFoldDB" id="W9Y7Y8"/>
<dbReference type="eggNOG" id="ENOG502S93S">
    <property type="taxonomic scope" value="Eukaryota"/>
</dbReference>
<dbReference type="PANTHER" id="PTHR42068">
    <property type="entry name" value="YALI0B18964P"/>
    <property type="match status" value="1"/>
</dbReference>
<feature type="compositionally biased region" description="Polar residues" evidence="1">
    <location>
        <begin position="491"/>
        <end position="516"/>
    </location>
</feature>
<dbReference type="STRING" id="1182541.W9Y7Y8"/>
<dbReference type="EMBL" id="AMWN01000011">
    <property type="protein sequence ID" value="EXJ78514.1"/>
    <property type="molecule type" value="Genomic_DNA"/>
</dbReference>
<feature type="compositionally biased region" description="Low complexity" evidence="1">
    <location>
        <begin position="190"/>
        <end position="201"/>
    </location>
</feature>
<gene>
    <name evidence="2" type="ORF">A1O1_08915</name>
</gene>
<dbReference type="RefSeq" id="XP_007727962.1">
    <property type="nucleotide sequence ID" value="XM_007729772.1"/>
</dbReference>
<feature type="region of interest" description="Disordered" evidence="1">
    <location>
        <begin position="490"/>
        <end position="516"/>
    </location>
</feature>
<protein>
    <submittedName>
        <fullName evidence="2">Uncharacterized protein</fullName>
    </submittedName>
</protein>
<feature type="region of interest" description="Disordered" evidence="1">
    <location>
        <begin position="547"/>
        <end position="567"/>
    </location>
</feature>
<feature type="compositionally biased region" description="Polar residues" evidence="1">
    <location>
        <begin position="906"/>
        <end position="916"/>
    </location>
</feature>
<evidence type="ECO:0000256" key="1">
    <source>
        <dbReference type="SAM" id="MobiDB-lite"/>
    </source>
</evidence>
<feature type="compositionally biased region" description="Polar residues" evidence="1">
    <location>
        <begin position="95"/>
        <end position="119"/>
    </location>
</feature>
<feature type="compositionally biased region" description="Acidic residues" evidence="1">
    <location>
        <begin position="444"/>
        <end position="460"/>
    </location>
</feature>
<dbReference type="Proteomes" id="UP000019484">
    <property type="component" value="Unassembled WGS sequence"/>
</dbReference>
<feature type="compositionally biased region" description="Low complexity" evidence="1">
    <location>
        <begin position="830"/>
        <end position="842"/>
    </location>
</feature>
<evidence type="ECO:0000313" key="2">
    <source>
        <dbReference type="EMBL" id="EXJ78514.1"/>
    </source>
</evidence>
<organism evidence="2 3">
    <name type="scientific">Capronia coronata CBS 617.96</name>
    <dbReference type="NCBI Taxonomy" id="1182541"/>
    <lineage>
        <taxon>Eukaryota</taxon>
        <taxon>Fungi</taxon>
        <taxon>Dikarya</taxon>
        <taxon>Ascomycota</taxon>
        <taxon>Pezizomycotina</taxon>
        <taxon>Eurotiomycetes</taxon>
        <taxon>Chaetothyriomycetidae</taxon>
        <taxon>Chaetothyriales</taxon>
        <taxon>Herpotrichiellaceae</taxon>
        <taxon>Capronia</taxon>
    </lineage>
</organism>
<proteinExistence type="predicted"/>
<feature type="compositionally biased region" description="Basic and acidic residues" evidence="1">
    <location>
        <begin position="461"/>
        <end position="475"/>
    </location>
</feature>
<feature type="compositionally biased region" description="Polar residues" evidence="1">
    <location>
        <begin position="282"/>
        <end position="292"/>
    </location>
</feature>
<feature type="region of interest" description="Disordered" evidence="1">
    <location>
        <begin position="1"/>
        <end position="204"/>
    </location>
</feature>
<feature type="region of interest" description="Disordered" evidence="1">
    <location>
        <begin position="222"/>
        <end position="391"/>
    </location>
</feature>
<evidence type="ECO:0000313" key="3">
    <source>
        <dbReference type="Proteomes" id="UP000019484"/>
    </source>
</evidence>
<comment type="caution">
    <text evidence="2">The sequence shown here is derived from an EMBL/GenBank/DDBJ whole genome shotgun (WGS) entry which is preliminary data.</text>
</comment>
<feature type="compositionally biased region" description="Low complexity" evidence="1">
    <location>
        <begin position="327"/>
        <end position="338"/>
    </location>
</feature>
<dbReference type="HOGENOM" id="CLU_006885_0_0_1"/>
<dbReference type="PANTHER" id="PTHR42068:SF1">
    <property type="entry name" value="YALI0B18964P"/>
    <property type="match status" value="1"/>
</dbReference>
<feature type="region of interest" description="Disordered" evidence="1">
    <location>
        <begin position="825"/>
        <end position="916"/>
    </location>
</feature>
<sequence>MPIKLPKGFQRRKSSGNALDEVRNPPDSHSSFRVLERPGSKEKSFDGGLSMRMASGGAPRPPPKDHDDHEEDDIFVGARQDVSNRGSGGTERSHSTAPYDSGASSTRLSISSTNPSSVDTRSDKDKNLHTSTQRSPNDVPVPPPSAAKPAFLRSPGRTFSFGIVRGSRGSPTGSPGAHVVIDNNRSRAVTTSTASTASTATPPRLFDSDLALENSELDGFGNMFDHIGSSPGSAPVRPIQEEEPMSSPSTSYPPTSYPGAAAVRSSRTPVPSPIRTDGAQGVESSPYSWNSHDSQDGLMRSPSPSKTITQGGPARERENSLHRSRHSPLSSRSVLPSRKPVGQRAPAQEEDERPVALMQSRSRDSNLMSTSPIREATEALSPSSTHSATFDPAIAADAQLANMYQETKVPPPKPVSSNKVMTPAQWEQYKQQKEMDRRLGALSDDSDSNVSDDYEDDDEIERDRRATKQRQKQEAHLAVYRQQMMKVTGEKLSSGTESSLGTMKLGNGSSNDLNNQLSHLSMDLKQPGRSSGEDEDEDEDVPLGILAAHGFPNKNRPPTQLSKLPSNPNLRVVSQSQAASSVVSQAPKGPNLPVFARHLPQDPYYGAGLVSSSIRESLSIHPASPALGAGPSTAHPVHPAGLVGVIAGEERARAARRGSPNASGTYDMPAPPPGMLPRSQIAGNLSTMGYPMGMPGMPGMPPMVSPGEQAQIQMSQQMNQMMHMQMQWMQQMQQMMGGQGQPPPGMPPQPGQQRPQSVHMQQSSGPQLASRTMSALHSGMAPWNSSPSFVPAININGGYYTPSIAPSERSNVGLAPRYRPVSIVGEPDASSTRRSSTFTTSTYRPWSQGDNVPRASMHGAKPSVNTLGRRSPLAKQDDDDEEQGWAEMKLQKEKKQKNRALRKGQNPLQELYTNAP</sequence>
<feature type="compositionally biased region" description="Basic and acidic residues" evidence="1">
    <location>
        <begin position="34"/>
        <end position="45"/>
    </location>
</feature>